<reference evidence="2 3" key="2">
    <citation type="journal article" date="2018" name="Plant J.">
        <title>The Physcomitrella patens chromosome-scale assembly reveals moss genome structure and evolution.</title>
        <authorList>
            <person name="Lang D."/>
            <person name="Ullrich K.K."/>
            <person name="Murat F."/>
            <person name="Fuchs J."/>
            <person name="Jenkins J."/>
            <person name="Haas F.B."/>
            <person name="Piednoel M."/>
            <person name="Gundlach H."/>
            <person name="Van Bel M."/>
            <person name="Meyberg R."/>
            <person name="Vives C."/>
            <person name="Morata J."/>
            <person name="Symeonidi A."/>
            <person name="Hiss M."/>
            <person name="Muchero W."/>
            <person name="Kamisugi Y."/>
            <person name="Saleh O."/>
            <person name="Blanc G."/>
            <person name="Decker E.L."/>
            <person name="van Gessel N."/>
            <person name="Grimwood J."/>
            <person name="Hayes R.D."/>
            <person name="Graham S.W."/>
            <person name="Gunter L.E."/>
            <person name="McDaniel S.F."/>
            <person name="Hoernstein S.N.W."/>
            <person name="Larsson A."/>
            <person name="Li F.W."/>
            <person name="Perroud P.F."/>
            <person name="Phillips J."/>
            <person name="Ranjan P."/>
            <person name="Rokshar D.S."/>
            <person name="Rothfels C.J."/>
            <person name="Schneider L."/>
            <person name="Shu S."/>
            <person name="Stevenson D.W."/>
            <person name="Thummler F."/>
            <person name="Tillich M."/>
            <person name="Villarreal Aguilar J.C."/>
            <person name="Widiez T."/>
            <person name="Wong G.K."/>
            <person name="Wymore A."/>
            <person name="Zhang Y."/>
            <person name="Zimmer A.D."/>
            <person name="Quatrano R.S."/>
            <person name="Mayer K.F.X."/>
            <person name="Goodstein D."/>
            <person name="Casacuberta J.M."/>
            <person name="Vandepoele K."/>
            <person name="Reski R."/>
            <person name="Cuming A.C."/>
            <person name="Tuskan G.A."/>
            <person name="Maumus F."/>
            <person name="Salse J."/>
            <person name="Schmutz J."/>
            <person name="Rensing S.A."/>
        </authorList>
    </citation>
    <scope>NUCLEOTIDE SEQUENCE [LARGE SCALE GENOMIC DNA]</scope>
    <source>
        <strain evidence="2 3">cv. Gransden 2004</strain>
    </source>
</reference>
<feature type="compositionally biased region" description="Basic and acidic residues" evidence="1">
    <location>
        <begin position="177"/>
        <end position="186"/>
    </location>
</feature>
<reference evidence="2 3" key="1">
    <citation type="journal article" date="2008" name="Science">
        <title>The Physcomitrella genome reveals evolutionary insights into the conquest of land by plants.</title>
        <authorList>
            <person name="Rensing S."/>
            <person name="Lang D."/>
            <person name="Zimmer A."/>
            <person name="Terry A."/>
            <person name="Salamov A."/>
            <person name="Shapiro H."/>
            <person name="Nishiyama T."/>
            <person name="Perroud P.-F."/>
            <person name="Lindquist E."/>
            <person name="Kamisugi Y."/>
            <person name="Tanahashi T."/>
            <person name="Sakakibara K."/>
            <person name="Fujita T."/>
            <person name="Oishi K."/>
            <person name="Shin-I T."/>
            <person name="Kuroki Y."/>
            <person name="Toyoda A."/>
            <person name="Suzuki Y."/>
            <person name="Hashimoto A."/>
            <person name="Yamaguchi K."/>
            <person name="Sugano A."/>
            <person name="Kohara Y."/>
            <person name="Fujiyama A."/>
            <person name="Anterola A."/>
            <person name="Aoki S."/>
            <person name="Ashton N."/>
            <person name="Barbazuk W.B."/>
            <person name="Barker E."/>
            <person name="Bennetzen J."/>
            <person name="Bezanilla M."/>
            <person name="Blankenship R."/>
            <person name="Cho S.H."/>
            <person name="Dutcher S."/>
            <person name="Estelle M."/>
            <person name="Fawcett J.A."/>
            <person name="Gundlach H."/>
            <person name="Hanada K."/>
            <person name="Heyl A."/>
            <person name="Hicks K.A."/>
            <person name="Hugh J."/>
            <person name="Lohr M."/>
            <person name="Mayer K."/>
            <person name="Melkozernov A."/>
            <person name="Murata T."/>
            <person name="Nelson D."/>
            <person name="Pils B."/>
            <person name="Prigge M."/>
            <person name="Reiss B."/>
            <person name="Renner T."/>
            <person name="Rombauts S."/>
            <person name="Rushton P."/>
            <person name="Sanderfoot A."/>
            <person name="Schween G."/>
            <person name="Shiu S.-H."/>
            <person name="Stueber K."/>
            <person name="Theodoulou F.L."/>
            <person name="Tu H."/>
            <person name="Van de Peer Y."/>
            <person name="Verrier P.J."/>
            <person name="Waters E."/>
            <person name="Wood A."/>
            <person name="Yang L."/>
            <person name="Cove D."/>
            <person name="Cuming A."/>
            <person name="Hasebe M."/>
            <person name="Lucas S."/>
            <person name="Mishler D.B."/>
            <person name="Reski R."/>
            <person name="Grigoriev I."/>
            <person name="Quatrano R.S."/>
            <person name="Boore J.L."/>
        </authorList>
    </citation>
    <scope>NUCLEOTIDE SEQUENCE [LARGE SCALE GENOMIC DNA]</scope>
    <source>
        <strain evidence="2 3">cv. Gransden 2004</strain>
    </source>
</reference>
<sequence>MDGWLDVKAPREAKGTIATAPLSSSSSSSKSLFLPPSSIIRDRYCNAMQQAGNRLWPTSGVDATPQDEPISTKSLFDDLSGGGGYGEERGLRCRYLESKEGKYAQGSFQLPPPAQPSPAQLREAGAVEQCARWREISQERARESLGQSSSTAAGSGEKLGESGTGWDEWRGSGNEAQRVRGSESRKAAGRGEGLRWRMRWSRPAQKVGEEECHSRSREIRRHELACSYEACSALRSEQAGNIQVEPSLGGVNATPAMDVVAI</sequence>
<keyword evidence="3" id="KW-1185">Reference proteome</keyword>
<feature type="region of interest" description="Disordered" evidence="1">
    <location>
        <begin position="104"/>
        <end position="126"/>
    </location>
</feature>
<evidence type="ECO:0000256" key="1">
    <source>
        <dbReference type="SAM" id="MobiDB-lite"/>
    </source>
</evidence>
<reference evidence="2" key="3">
    <citation type="submission" date="2020-12" db="UniProtKB">
        <authorList>
            <consortium name="EnsemblPlants"/>
        </authorList>
    </citation>
    <scope>IDENTIFICATION</scope>
</reference>
<evidence type="ECO:0000313" key="2">
    <source>
        <dbReference type="EnsemblPlants" id="Pp3c18_2110V3.2"/>
    </source>
</evidence>
<dbReference type="Gramene" id="Pp3c18_2110V3.2">
    <property type="protein sequence ID" value="Pp3c18_2110V3.2"/>
    <property type="gene ID" value="Pp3c18_2110"/>
</dbReference>
<dbReference type="EnsemblPlants" id="Pp3c18_2110V3.2">
    <property type="protein sequence ID" value="Pp3c18_2110V3.2"/>
    <property type="gene ID" value="Pp3c18_2110"/>
</dbReference>
<name>A0A7I4F9D1_PHYPA</name>
<dbReference type="Proteomes" id="UP000006727">
    <property type="component" value="Chromosome 18"/>
</dbReference>
<feature type="region of interest" description="Disordered" evidence="1">
    <location>
        <begin position="55"/>
        <end position="81"/>
    </location>
</feature>
<proteinExistence type="predicted"/>
<dbReference type="AlphaFoldDB" id="A0A7I4F9D1"/>
<evidence type="ECO:0000313" key="3">
    <source>
        <dbReference type="Proteomes" id="UP000006727"/>
    </source>
</evidence>
<organism evidence="2 3">
    <name type="scientific">Physcomitrium patens</name>
    <name type="common">Spreading-leaved earth moss</name>
    <name type="synonym">Physcomitrella patens</name>
    <dbReference type="NCBI Taxonomy" id="3218"/>
    <lineage>
        <taxon>Eukaryota</taxon>
        <taxon>Viridiplantae</taxon>
        <taxon>Streptophyta</taxon>
        <taxon>Embryophyta</taxon>
        <taxon>Bryophyta</taxon>
        <taxon>Bryophytina</taxon>
        <taxon>Bryopsida</taxon>
        <taxon>Funariidae</taxon>
        <taxon>Funariales</taxon>
        <taxon>Funariaceae</taxon>
        <taxon>Physcomitrium</taxon>
    </lineage>
</organism>
<accession>A0A7I4F9D1</accession>
<dbReference type="EMBL" id="ABEU02000018">
    <property type="status" value="NOT_ANNOTATED_CDS"/>
    <property type="molecule type" value="Genomic_DNA"/>
</dbReference>
<feature type="region of interest" description="Disordered" evidence="1">
    <location>
        <begin position="138"/>
        <end position="194"/>
    </location>
</feature>
<gene>
    <name evidence="2" type="primary">LOC112295663</name>
</gene>
<protein>
    <submittedName>
        <fullName evidence="2">Uncharacterized protein</fullName>
    </submittedName>
</protein>